<feature type="domain" description="Nudix hydrolase" evidence="1">
    <location>
        <begin position="27"/>
        <end position="157"/>
    </location>
</feature>
<name>A0A1G2BY00_9BACT</name>
<protein>
    <recommendedName>
        <fullName evidence="1">Nudix hydrolase domain-containing protein</fullName>
    </recommendedName>
</protein>
<dbReference type="InterPro" id="IPR015797">
    <property type="entry name" value="NUDIX_hydrolase-like_dom_sf"/>
</dbReference>
<comment type="caution">
    <text evidence="2">The sequence shown here is derived from an EMBL/GenBank/DDBJ whole genome shotgun (WGS) entry which is preliminary data.</text>
</comment>
<dbReference type="Pfam" id="PF00293">
    <property type="entry name" value="NUDIX"/>
    <property type="match status" value="1"/>
</dbReference>
<reference evidence="2 3" key="1">
    <citation type="journal article" date="2016" name="Nat. Commun.">
        <title>Thousands of microbial genomes shed light on interconnected biogeochemical processes in an aquifer system.</title>
        <authorList>
            <person name="Anantharaman K."/>
            <person name="Brown C.T."/>
            <person name="Hug L.A."/>
            <person name="Sharon I."/>
            <person name="Castelle C.J."/>
            <person name="Probst A.J."/>
            <person name="Thomas B.C."/>
            <person name="Singh A."/>
            <person name="Wilkins M.J."/>
            <person name="Karaoz U."/>
            <person name="Brodie E.L."/>
            <person name="Williams K.H."/>
            <person name="Hubbard S.S."/>
            <person name="Banfield J.F."/>
        </authorList>
    </citation>
    <scope>NUCLEOTIDE SEQUENCE [LARGE SCALE GENOMIC DNA]</scope>
</reference>
<dbReference type="EMBL" id="MHKQ01000016">
    <property type="protein sequence ID" value="OGY93826.1"/>
    <property type="molecule type" value="Genomic_DNA"/>
</dbReference>
<dbReference type="InterPro" id="IPR000086">
    <property type="entry name" value="NUDIX_hydrolase_dom"/>
</dbReference>
<proteinExistence type="predicted"/>
<evidence type="ECO:0000313" key="2">
    <source>
        <dbReference type="EMBL" id="OGY93826.1"/>
    </source>
</evidence>
<sequence length="163" mass="18877">MSEEIIIVDKNDEVIGYKLRQNIKPSDIYRVSALWLTNSRGDILLAQRAFDKKQHPGKWGPAVAGTLEKGETYDSNILKECAEELGLINFSFVKGPKTFYNSDYIHFTQWYIAILDKKIKDFDIQPEEVVKIRWFSKSDLEDQVKNNPENCLPNLPSYFKLLS</sequence>
<evidence type="ECO:0000259" key="1">
    <source>
        <dbReference type="PROSITE" id="PS51462"/>
    </source>
</evidence>
<gene>
    <name evidence="2" type="ORF">A2406_00515</name>
</gene>
<organism evidence="2 3">
    <name type="scientific">Candidatus Komeilibacteria bacterium RIFOXYC1_FULL_37_11</name>
    <dbReference type="NCBI Taxonomy" id="1798555"/>
    <lineage>
        <taxon>Bacteria</taxon>
        <taxon>Candidatus Komeiliibacteriota</taxon>
    </lineage>
</organism>
<dbReference type="PANTHER" id="PTHR10885:SF0">
    <property type="entry name" value="ISOPENTENYL-DIPHOSPHATE DELTA-ISOMERASE"/>
    <property type="match status" value="1"/>
</dbReference>
<dbReference type="SUPFAM" id="SSF55811">
    <property type="entry name" value="Nudix"/>
    <property type="match status" value="1"/>
</dbReference>
<dbReference type="Gene3D" id="3.90.79.10">
    <property type="entry name" value="Nucleoside Triphosphate Pyrophosphohydrolase"/>
    <property type="match status" value="1"/>
</dbReference>
<dbReference type="GO" id="GO:0003824">
    <property type="term" value="F:catalytic activity"/>
    <property type="evidence" value="ECO:0007669"/>
    <property type="project" value="UniProtKB-ARBA"/>
</dbReference>
<dbReference type="PROSITE" id="PS51462">
    <property type="entry name" value="NUDIX"/>
    <property type="match status" value="1"/>
</dbReference>
<dbReference type="AlphaFoldDB" id="A0A1G2BY00"/>
<accession>A0A1G2BY00</accession>
<dbReference type="Proteomes" id="UP000177626">
    <property type="component" value="Unassembled WGS sequence"/>
</dbReference>
<evidence type="ECO:0000313" key="3">
    <source>
        <dbReference type="Proteomes" id="UP000177626"/>
    </source>
</evidence>
<dbReference type="PANTHER" id="PTHR10885">
    <property type="entry name" value="ISOPENTENYL-DIPHOSPHATE DELTA-ISOMERASE"/>
    <property type="match status" value="1"/>
</dbReference>